<evidence type="ECO:0000313" key="3">
    <source>
        <dbReference type="EMBL" id="WDA99926.1"/>
    </source>
</evidence>
<dbReference type="CDD" id="cd13831">
    <property type="entry name" value="HU"/>
    <property type="match status" value="1"/>
</dbReference>
<gene>
    <name evidence="3" type="primary">hupA</name>
    <name evidence="3" type="ORF">CspTHAL103_002</name>
</gene>
<organism evidence="3">
    <name type="scientific">Cyanidium sp. THAL103</name>
    <dbReference type="NCBI Taxonomy" id="3027999"/>
    <lineage>
        <taxon>Eukaryota</taxon>
        <taxon>Rhodophyta</taxon>
        <taxon>Bangiophyceae</taxon>
        <taxon>Cyanidiales</taxon>
        <taxon>Cyanidiaceae</taxon>
        <taxon>Cyanidium</taxon>
    </lineage>
</organism>
<dbReference type="EMBL" id="OP616817">
    <property type="protein sequence ID" value="WDA99926.1"/>
    <property type="molecule type" value="Genomic_DNA"/>
</dbReference>
<dbReference type="PANTHER" id="PTHR33175:SF3">
    <property type="entry name" value="DNA-BINDING PROTEIN HU-BETA"/>
    <property type="match status" value="1"/>
</dbReference>
<dbReference type="Pfam" id="PF00216">
    <property type="entry name" value="Bac_DNA_binding"/>
    <property type="match status" value="1"/>
</dbReference>
<geneLocation type="plastid" evidence="3"/>
<dbReference type="PRINTS" id="PR01727">
    <property type="entry name" value="DNABINDINGHU"/>
</dbReference>
<reference evidence="3" key="1">
    <citation type="journal article" date="2023" name="J. Phycol.">
        <title>Revised classification of the Cyanidiophyceae based on plastid genome data with descriptions of the Cavernulicolales ord. nov. and Galdieriales ord. nov. (Rhodophyta).</title>
        <authorList>
            <person name="Park S.I."/>
            <person name="Cho C.H."/>
            <person name="Ciniglia C."/>
            <person name="Huang T.Y."/>
            <person name="Liu S.L."/>
            <person name="Bustamante D.E."/>
            <person name="Calderon M.S."/>
            <person name="Mansilla A."/>
            <person name="McDermott T."/>
            <person name="Andersen R.A."/>
            <person name="Yoon H.S."/>
        </authorList>
    </citation>
    <scope>NUCLEOTIDE SEQUENCE</scope>
</reference>
<sequence length="122" mass="14366">MNKTDLIKFFSIDSIVSKKEAKRLVNSIFRIIRKSLISTGVLRILNFGTFRIKKRAQRQRLHPRTGERIIIPATFVPVFIFSKSFKDEVKTFFKVDFQSTKNKNYLVLTKNNNKKKTIKIDK</sequence>
<dbReference type="AlphaFoldDB" id="A0A9Y1I3Y9"/>
<dbReference type="PANTHER" id="PTHR33175">
    <property type="entry name" value="DNA-BINDING PROTEIN HU"/>
    <property type="match status" value="1"/>
</dbReference>
<accession>A0A9Y1I3Y9</accession>
<dbReference type="InterPro" id="IPR000119">
    <property type="entry name" value="Hist_DNA-bd"/>
</dbReference>
<evidence type="ECO:0000256" key="2">
    <source>
        <dbReference type="RuleBase" id="RU003939"/>
    </source>
</evidence>
<evidence type="ECO:0000256" key="1">
    <source>
        <dbReference type="ARBA" id="ARBA00023125"/>
    </source>
</evidence>
<comment type="similarity">
    <text evidence="2">Belongs to the bacterial histone-like protein family.</text>
</comment>
<name>A0A9Y1I3Y9_9RHOD</name>
<dbReference type="SUPFAM" id="SSF47729">
    <property type="entry name" value="IHF-like DNA-binding proteins"/>
    <property type="match status" value="1"/>
</dbReference>
<keyword evidence="1 3" id="KW-0238">DNA-binding</keyword>
<proteinExistence type="inferred from homology"/>
<dbReference type="InterPro" id="IPR010992">
    <property type="entry name" value="IHF-like_DNA-bd_dom_sf"/>
</dbReference>
<dbReference type="GO" id="GO:0003677">
    <property type="term" value="F:DNA binding"/>
    <property type="evidence" value="ECO:0007669"/>
    <property type="project" value="UniProtKB-KW"/>
</dbReference>
<dbReference type="GO" id="GO:0030527">
    <property type="term" value="F:structural constituent of chromatin"/>
    <property type="evidence" value="ECO:0007669"/>
    <property type="project" value="InterPro"/>
</dbReference>
<keyword evidence="3" id="KW-0934">Plastid</keyword>
<dbReference type="SMART" id="SM00411">
    <property type="entry name" value="BHL"/>
    <property type="match status" value="1"/>
</dbReference>
<dbReference type="Gene3D" id="4.10.520.10">
    <property type="entry name" value="IHF-like DNA-binding proteins"/>
    <property type="match status" value="1"/>
</dbReference>
<protein>
    <submittedName>
        <fullName evidence="3">DNA-binding protein Hu-like protein</fullName>
    </submittedName>
</protein>